<protein>
    <recommendedName>
        <fullName evidence="4 9">Dihydroorotase</fullName>
        <shortName evidence="9">DHOase</shortName>
        <ecNumber evidence="4 9">3.5.2.3</ecNumber>
    </recommendedName>
</protein>
<dbReference type="Gene3D" id="3.20.20.140">
    <property type="entry name" value="Metal-dependent hydrolases"/>
    <property type="match status" value="1"/>
</dbReference>
<dbReference type="HAMAP" id="MF_00219">
    <property type="entry name" value="PyrC_classII"/>
    <property type="match status" value="1"/>
</dbReference>
<dbReference type="AlphaFoldDB" id="A0A4D6Y4N1"/>
<dbReference type="GO" id="GO:0008270">
    <property type="term" value="F:zinc ion binding"/>
    <property type="evidence" value="ECO:0007669"/>
    <property type="project" value="UniProtKB-UniRule"/>
</dbReference>
<evidence type="ECO:0000256" key="2">
    <source>
        <dbReference type="ARBA" id="ARBA00004880"/>
    </source>
</evidence>
<evidence type="ECO:0000256" key="6">
    <source>
        <dbReference type="ARBA" id="ARBA00022801"/>
    </source>
</evidence>
<comment type="cofactor">
    <cofactor evidence="9 10">
        <name>Zn(2+)</name>
        <dbReference type="ChEBI" id="CHEBI:29105"/>
    </cofactor>
    <text evidence="9 10">Binds 2 Zn(2+) ions per subunit.</text>
</comment>
<feature type="binding site" evidence="9">
    <location>
        <position position="178"/>
    </location>
    <ligand>
        <name>Zn(2+)</name>
        <dbReference type="ChEBI" id="CHEBI:29105"/>
        <label>2</label>
    </ligand>
</feature>
<organism evidence="12 13">
    <name type="scientific">Buchnera aphidicola</name>
    <name type="common">Muscaphis stroyani</name>
    <dbReference type="NCBI Taxonomy" id="1241869"/>
    <lineage>
        <taxon>Bacteria</taxon>
        <taxon>Pseudomonadati</taxon>
        <taxon>Pseudomonadota</taxon>
        <taxon>Gammaproteobacteria</taxon>
        <taxon>Enterobacterales</taxon>
        <taxon>Erwiniaceae</taxon>
        <taxon>Buchnera</taxon>
    </lineage>
</organism>
<feature type="domain" description="Amidohydrolase-related" evidence="11">
    <location>
        <begin position="15"/>
        <end position="323"/>
    </location>
</feature>
<dbReference type="EMBL" id="CP034861">
    <property type="protein sequence ID" value="QCI24646.1"/>
    <property type="molecule type" value="Genomic_DNA"/>
</dbReference>
<keyword evidence="7 9" id="KW-0862">Zinc</keyword>
<feature type="binding site" evidence="9">
    <location>
        <position position="140"/>
    </location>
    <ligand>
        <name>Zn(2+)</name>
        <dbReference type="ChEBI" id="CHEBI:29105"/>
        <label>2</label>
    </ligand>
</feature>
<evidence type="ECO:0000256" key="7">
    <source>
        <dbReference type="ARBA" id="ARBA00022833"/>
    </source>
</evidence>
<feature type="binding site" evidence="9">
    <location>
        <position position="256"/>
    </location>
    <ligand>
        <name>substrate</name>
    </ligand>
</feature>
<dbReference type="CDD" id="cd01294">
    <property type="entry name" value="DHOase"/>
    <property type="match status" value="1"/>
</dbReference>
<feature type="binding site" evidence="9">
    <location>
        <position position="268"/>
    </location>
    <ligand>
        <name>substrate</name>
    </ligand>
</feature>
<evidence type="ECO:0000256" key="9">
    <source>
        <dbReference type="HAMAP-Rule" id="MF_00219"/>
    </source>
</evidence>
<feature type="binding site" evidence="9">
    <location>
        <begin position="19"/>
        <end position="21"/>
    </location>
    <ligand>
        <name>substrate</name>
    </ligand>
</feature>
<feature type="modified residue" description="N6-carboxylysine" evidence="9">
    <location>
        <position position="103"/>
    </location>
</feature>
<feature type="binding site" evidence="9">
    <location>
        <position position="19"/>
    </location>
    <ligand>
        <name>Zn(2+)</name>
        <dbReference type="ChEBI" id="CHEBI:29105"/>
        <label>1</label>
    </ligand>
</feature>
<dbReference type="GO" id="GO:0005829">
    <property type="term" value="C:cytosol"/>
    <property type="evidence" value="ECO:0007669"/>
    <property type="project" value="TreeGrafter"/>
</dbReference>
<dbReference type="OrthoDB" id="9808095at2"/>
<evidence type="ECO:0000256" key="3">
    <source>
        <dbReference type="ARBA" id="ARBA00005631"/>
    </source>
</evidence>
<dbReference type="PIRSF" id="PIRSF001237">
    <property type="entry name" value="DHOdimr"/>
    <property type="match status" value="1"/>
</dbReference>
<dbReference type="InterPro" id="IPR004721">
    <property type="entry name" value="DHOdimr"/>
</dbReference>
<feature type="binding site" description="via carbamate group" evidence="9">
    <location>
        <position position="103"/>
    </location>
    <ligand>
        <name>Zn(2+)</name>
        <dbReference type="ChEBI" id="CHEBI:29105"/>
        <label>1</label>
    </ligand>
</feature>
<comment type="function">
    <text evidence="1 9">Catalyzes the reversible cyclization of carbamoyl aspartate to dihydroorotate.</text>
</comment>
<keyword evidence="8 9" id="KW-0665">Pyrimidine biosynthesis</keyword>
<comment type="catalytic activity">
    <reaction evidence="9 10">
        <text>(S)-dihydroorotate + H2O = N-carbamoyl-L-aspartate + H(+)</text>
        <dbReference type="Rhea" id="RHEA:24296"/>
        <dbReference type="ChEBI" id="CHEBI:15377"/>
        <dbReference type="ChEBI" id="CHEBI:15378"/>
        <dbReference type="ChEBI" id="CHEBI:30864"/>
        <dbReference type="ChEBI" id="CHEBI:32814"/>
        <dbReference type="EC" id="3.5.2.3"/>
    </reaction>
</comment>
<comment type="caution">
    <text evidence="9">Lacks conserved residue(s) required for the propagation of feature annotation.</text>
</comment>
<evidence type="ECO:0000256" key="5">
    <source>
        <dbReference type="ARBA" id="ARBA00022723"/>
    </source>
</evidence>
<evidence type="ECO:0000256" key="8">
    <source>
        <dbReference type="ARBA" id="ARBA00022975"/>
    </source>
</evidence>
<dbReference type="PANTHER" id="PTHR43137">
    <property type="entry name" value="DIHYDROOROTASE"/>
    <property type="match status" value="1"/>
</dbReference>
<evidence type="ECO:0000256" key="4">
    <source>
        <dbReference type="ARBA" id="ARBA00012860"/>
    </source>
</evidence>
<feature type="active site" evidence="9">
    <location>
        <position position="252"/>
    </location>
</feature>
<reference evidence="12 13" key="1">
    <citation type="submission" date="2018-12" db="EMBL/GenBank/DDBJ databases">
        <authorList>
            <person name="Chong R.A."/>
        </authorList>
    </citation>
    <scope>NUCLEOTIDE SEQUENCE [LARGE SCALE GENOMIC DNA]</scope>
    <source>
        <strain evidence="12 13">Mst</strain>
    </source>
</reference>
<keyword evidence="6 9" id="KW-0378">Hydrolase</keyword>
<dbReference type="PROSITE" id="PS00483">
    <property type="entry name" value="DIHYDROOROTASE_2"/>
    <property type="match status" value="1"/>
</dbReference>
<comment type="pathway">
    <text evidence="2 9 10">Pyrimidine metabolism; UMP biosynthesis via de novo pathway; (S)-dihydroorotate from bicarbonate: step 3/3.</text>
</comment>
<dbReference type="GO" id="GO:0044205">
    <property type="term" value="P:'de novo' UMP biosynthetic process"/>
    <property type="evidence" value="ECO:0007669"/>
    <property type="project" value="UniProtKB-UniRule"/>
</dbReference>
<evidence type="ECO:0000256" key="1">
    <source>
        <dbReference type="ARBA" id="ARBA00002368"/>
    </source>
</evidence>
<evidence type="ECO:0000259" key="11">
    <source>
        <dbReference type="Pfam" id="PF01979"/>
    </source>
</evidence>
<accession>A0A4D6Y4N1</accession>
<dbReference type="UniPathway" id="UPA00070">
    <property type="reaction ID" value="UER00117"/>
</dbReference>
<feature type="binding site" evidence="9">
    <location>
        <position position="45"/>
    </location>
    <ligand>
        <name>substrate</name>
    </ligand>
</feature>
<dbReference type="Pfam" id="PF01979">
    <property type="entry name" value="Amidohydro_1"/>
    <property type="match status" value="1"/>
</dbReference>
<sequence>MSKNIKKITITKPDDWHVHLRDNFILNRVINYTGQFYKRAIIMPNLYNPIVDCKKSIAYRDRILKSMKFNCKFQPLMTCYLTESTSIKELERGFYEKIFIAAKLYPIRSTTNSNKGIKKIDNVYFILKRMEEIGMPLLIHGEETDLNIDIYDRESKFIENTLKPLRLKFPKLKIVLEHITTKEAIDYIKENDPFYLSATITPHHLMFNRNDMLIHGIKPYFYCSPILKRKNHQIALRQAIARGDKHFFLGSDTAPHLDHHKINKTGQAGIFNAPSSLLAYITVFEEMNALNQFESFCSKNGPKFYNMPINKEKITFVRKPFKVIKKIQIGNNIIIPFLSGQTLNWSVYI</sequence>
<dbReference type="EC" id="3.5.2.3" evidence="4 9"/>
<evidence type="ECO:0000313" key="13">
    <source>
        <dbReference type="Proteomes" id="UP000298673"/>
    </source>
</evidence>
<dbReference type="GO" id="GO:0006207">
    <property type="term" value="P:'de novo' pyrimidine nucleobase biosynthetic process"/>
    <property type="evidence" value="ECO:0007669"/>
    <property type="project" value="TreeGrafter"/>
</dbReference>
<feature type="binding site" description="via carbamate group" evidence="9">
    <location>
        <position position="103"/>
    </location>
    <ligand>
        <name>Zn(2+)</name>
        <dbReference type="ChEBI" id="CHEBI:29105"/>
        <label>2</label>
    </ligand>
</feature>
<dbReference type="SUPFAM" id="SSF51556">
    <property type="entry name" value="Metallo-dependent hydrolases"/>
    <property type="match status" value="1"/>
</dbReference>
<gene>
    <name evidence="9" type="primary">pyrC</name>
    <name evidence="12" type="ORF">D9V75_01605</name>
</gene>
<dbReference type="PANTHER" id="PTHR43137:SF1">
    <property type="entry name" value="DIHYDROOROTASE"/>
    <property type="match status" value="1"/>
</dbReference>
<proteinExistence type="inferred from homology"/>
<name>A0A4D6Y4N1_9GAMM</name>
<reference evidence="12 13" key="2">
    <citation type="submission" date="2019-05" db="EMBL/GenBank/DDBJ databases">
        <title>Genome evolution of the obligate endosymbiont Buchnera aphidicola.</title>
        <authorList>
            <person name="Moran N.A."/>
        </authorList>
    </citation>
    <scope>NUCLEOTIDE SEQUENCE [LARGE SCALE GENOMIC DNA]</scope>
    <source>
        <strain evidence="12 13">Mst</strain>
    </source>
</reference>
<dbReference type="InterPro" id="IPR006680">
    <property type="entry name" value="Amidohydro-rel"/>
</dbReference>
<comment type="subunit">
    <text evidence="9">Homodimer.</text>
</comment>
<evidence type="ECO:0000256" key="10">
    <source>
        <dbReference type="RuleBase" id="RU003440"/>
    </source>
</evidence>
<feature type="binding site" evidence="9">
    <location>
        <position position="140"/>
    </location>
    <ligand>
        <name>substrate</name>
    </ligand>
</feature>
<keyword evidence="5 9" id="KW-0479">Metal-binding</keyword>
<dbReference type="InterPro" id="IPR002195">
    <property type="entry name" value="Dihydroorotase_CS"/>
</dbReference>
<feature type="binding site" evidence="9">
    <location>
        <position position="17"/>
    </location>
    <ligand>
        <name>Zn(2+)</name>
        <dbReference type="ChEBI" id="CHEBI:29105"/>
        <label>1</label>
    </ligand>
</feature>
<comment type="similarity">
    <text evidence="3 9 10">Belongs to the metallo-dependent hydrolases superfamily. DHOase family. Class II DHOase subfamily.</text>
</comment>
<feature type="binding site" evidence="9">
    <location>
        <position position="252"/>
    </location>
    <ligand>
        <name>Zn(2+)</name>
        <dbReference type="ChEBI" id="CHEBI:29105"/>
        <label>1</label>
    </ligand>
</feature>
<dbReference type="NCBIfam" id="TIGR00856">
    <property type="entry name" value="pyrC_dimer"/>
    <property type="match status" value="1"/>
</dbReference>
<evidence type="ECO:0000313" key="12">
    <source>
        <dbReference type="EMBL" id="QCI24646.1"/>
    </source>
</evidence>
<dbReference type="RefSeq" id="WP_158344057.1">
    <property type="nucleotide sequence ID" value="NZ_CP034861.1"/>
</dbReference>
<dbReference type="GO" id="GO:0004151">
    <property type="term" value="F:dihydroorotase activity"/>
    <property type="evidence" value="ECO:0007669"/>
    <property type="project" value="UniProtKB-UniRule"/>
</dbReference>
<dbReference type="InterPro" id="IPR032466">
    <property type="entry name" value="Metal_Hydrolase"/>
</dbReference>
<dbReference type="Proteomes" id="UP000298673">
    <property type="component" value="Chromosome"/>
</dbReference>
<dbReference type="PROSITE" id="PS00482">
    <property type="entry name" value="DIHYDROOROTASE_1"/>
    <property type="match status" value="1"/>
</dbReference>